<feature type="region of interest" description="Disordered" evidence="1">
    <location>
        <begin position="129"/>
        <end position="168"/>
    </location>
</feature>
<feature type="compositionally biased region" description="Basic and acidic residues" evidence="1">
    <location>
        <begin position="159"/>
        <end position="168"/>
    </location>
</feature>
<dbReference type="EnsemblMetazoa" id="G882.3">
    <property type="protein sequence ID" value="G882.3:cds"/>
    <property type="gene ID" value="G882"/>
</dbReference>
<proteinExistence type="predicted"/>
<protein>
    <recommendedName>
        <fullName evidence="5">Scavenger receptor class F member 2</fullName>
    </recommendedName>
</protein>
<dbReference type="Proteomes" id="UP000005408">
    <property type="component" value="Unassembled WGS sequence"/>
</dbReference>
<accession>A0A8W8NWF6</accession>
<organism evidence="3 4">
    <name type="scientific">Magallana gigas</name>
    <name type="common">Pacific oyster</name>
    <name type="synonym">Crassostrea gigas</name>
    <dbReference type="NCBI Taxonomy" id="29159"/>
    <lineage>
        <taxon>Eukaryota</taxon>
        <taxon>Metazoa</taxon>
        <taxon>Spiralia</taxon>
        <taxon>Lophotrochozoa</taxon>
        <taxon>Mollusca</taxon>
        <taxon>Bivalvia</taxon>
        <taxon>Autobranchia</taxon>
        <taxon>Pteriomorphia</taxon>
        <taxon>Ostreida</taxon>
        <taxon>Ostreoidea</taxon>
        <taxon>Ostreidae</taxon>
        <taxon>Magallana</taxon>
    </lineage>
</organism>
<dbReference type="AlphaFoldDB" id="A0A8W8NWF6"/>
<evidence type="ECO:0000313" key="3">
    <source>
        <dbReference type="EnsemblMetazoa" id="G882.3:cds"/>
    </source>
</evidence>
<keyword evidence="2" id="KW-1133">Transmembrane helix</keyword>
<evidence type="ECO:0000256" key="2">
    <source>
        <dbReference type="SAM" id="Phobius"/>
    </source>
</evidence>
<keyword evidence="2" id="KW-0472">Membrane</keyword>
<name>A0A8W8NWF6_MAGGI</name>
<reference evidence="3" key="1">
    <citation type="submission" date="2022-08" db="UniProtKB">
        <authorList>
            <consortium name="EnsemblMetazoa"/>
        </authorList>
    </citation>
    <scope>IDENTIFICATION</scope>
    <source>
        <strain evidence="3">05x7-T-G4-1.051#20</strain>
    </source>
</reference>
<dbReference type="EnsemblMetazoa" id="G882.2">
    <property type="protein sequence ID" value="G882.2:cds"/>
    <property type="gene ID" value="G882"/>
</dbReference>
<feature type="compositionally biased region" description="Polar residues" evidence="1">
    <location>
        <begin position="145"/>
        <end position="158"/>
    </location>
</feature>
<evidence type="ECO:0008006" key="5">
    <source>
        <dbReference type="Google" id="ProtNLM"/>
    </source>
</evidence>
<sequence>MAVQVCGFWMYGQNCSQKCGNCKVNITCDSTGLCTSGCQLGWKGSKCLEAVELKPYPLSTLLLSGFLAVTLVLLLLVSVELHRQIQSKNKTRRRSYELPGKQLIEKESDNRYIPLENYQQIPDQLENITQSLDDSDDGSHRDSSHYTIPNMTYAGNSNYEKDWTSPKH</sequence>
<feature type="transmembrane region" description="Helical" evidence="2">
    <location>
        <begin position="61"/>
        <end position="82"/>
    </location>
</feature>
<dbReference type="OMA" id="IRDSSHY"/>
<dbReference type="EnsemblMetazoa" id="G882.1">
    <property type="protein sequence ID" value="G882.1:cds"/>
    <property type="gene ID" value="G882"/>
</dbReference>
<dbReference type="OrthoDB" id="6153178at2759"/>
<keyword evidence="2" id="KW-0812">Transmembrane</keyword>
<evidence type="ECO:0000256" key="1">
    <source>
        <dbReference type="SAM" id="MobiDB-lite"/>
    </source>
</evidence>
<keyword evidence="4" id="KW-1185">Reference proteome</keyword>
<evidence type="ECO:0000313" key="4">
    <source>
        <dbReference type="Proteomes" id="UP000005408"/>
    </source>
</evidence>